<dbReference type="EMBL" id="FN653021">
    <property type="protein sequence ID" value="CBY23649.1"/>
    <property type="molecule type" value="Genomic_DNA"/>
</dbReference>
<sequence length="84" mass="9413">MESESATSVKSTSFSGRSLLSRKTMSSAASSADPRFRKTPVAPQPIAEFVTIYFGTSSVLVNSNCTIFYIFRYILQLYERKMLI</sequence>
<dbReference type="InParanoid" id="E4X1G9"/>
<keyword evidence="2" id="KW-0812">Transmembrane</keyword>
<feature type="region of interest" description="Disordered" evidence="1">
    <location>
        <begin position="1"/>
        <end position="39"/>
    </location>
</feature>
<evidence type="ECO:0000256" key="2">
    <source>
        <dbReference type="SAM" id="Phobius"/>
    </source>
</evidence>
<evidence type="ECO:0000256" key="1">
    <source>
        <dbReference type="SAM" id="MobiDB-lite"/>
    </source>
</evidence>
<proteinExistence type="predicted"/>
<keyword evidence="2" id="KW-1133">Transmembrane helix</keyword>
<dbReference type="Proteomes" id="UP000001307">
    <property type="component" value="Unassembled WGS sequence"/>
</dbReference>
<evidence type="ECO:0000313" key="4">
    <source>
        <dbReference type="Proteomes" id="UP000001307"/>
    </source>
</evidence>
<keyword evidence="2" id="KW-0472">Membrane</keyword>
<accession>E4X1G9</accession>
<gene>
    <name evidence="3" type="ORF">GSOID_T00016105001</name>
</gene>
<protein>
    <submittedName>
        <fullName evidence="3">Uncharacterized protein</fullName>
    </submittedName>
</protein>
<dbReference type="AlphaFoldDB" id="E4X1G9"/>
<feature type="compositionally biased region" description="Polar residues" evidence="1">
    <location>
        <begin position="1"/>
        <end position="30"/>
    </location>
</feature>
<keyword evidence="4" id="KW-1185">Reference proteome</keyword>
<organism evidence="3">
    <name type="scientific">Oikopleura dioica</name>
    <name type="common">Tunicate</name>
    <dbReference type="NCBI Taxonomy" id="34765"/>
    <lineage>
        <taxon>Eukaryota</taxon>
        <taxon>Metazoa</taxon>
        <taxon>Chordata</taxon>
        <taxon>Tunicata</taxon>
        <taxon>Appendicularia</taxon>
        <taxon>Copelata</taxon>
        <taxon>Oikopleuridae</taxon>
        <taxon>Oikopleura</taxon>
    </lineage>
</organism>
<feature type="transmembrane region" description="Helical" evidence="2">
    <location>
        <begin position="52"/>
        <end position="75"/>
    </location>
</feature>
<evidence type="ECO:0000313" key="3">
    <source>
        <dbReference type="EMBL" id="CBY23649.1"/>
    </source>
</evidence>
<name>E4X1G9_OIKDI</name>
<dbReference type="OrthoDB" id="10189517at2759"/>
<reference evidence="3" key="1">
    <citation type="journal article" date="2010" name="Science">
        <title>Plasticity of animal genome architecture unmasked by rapid evolution of a pelagic tunicate.</title>
        <authorList>
            <person name="Denoeud F."/>
            <person name="Henriet S."/>
            <person name="Mungpakdee S."/>
            <person name="Aury J.M."/>
            <person name="Da Silva C."/>
            <person name="Brinkmann H."/>
            <person name="Mikhaleva J."/>
            <person name="Olsen L.C."/>
            <person name="Jubin C."/>
            <person name="Canestro C."/>
            <person name="Bouquet J.M."/>
            <person name="Danks G."/>
            <person name="Poulain J."/>
            <person name="Campsteijn C."/>
            <person name="Adamski M."/>
            <person name="Cross I."/>
            <person name="Yadetie F."/>
            <person name="Muffato M."/>
            <person name="Louis A."/>
            <person name="Butcher S."/>
            <person name="Tsagkogeorga G."/>
            <person name="Konrad A."/>
            <person name="Singh S."/>
            <person name="Jensen M.F."/>
            <person name="Cong E.H."/>
            <person name="Eikeseth-Otteraa H."/>
            <person name="Noel B."/>
            <person name="Anthouard V."/>
            <person name="Porcel B.M."/>
            <person name="Kachouri-Lafond R."/>
            <person name="Nishino A."/>
            <person name="Ugolini M."/>
            <person name="Chourrout P."/>
            <person name="Nishida H."/>
            <person name="Aasland R."/>
            <person name="Huzurbazar S."/>
            <person name="Westhof E."/>
            <person name="Delsuc F."/>
            <person name="Lehrach H."/>
            <person name="Reinhardt R."/>
            <person name="Weissenbach J."/>
            <person name="Roy S.W."/>
            <person name="Artiguenave F."/>
            <person name="Postlethwait J.H."/>
            <person name="Manak J.R."/>
            <person name="Thompson E.M."/>
            <person name="Jaillon O."/>
            <person name="Du Pasquier L."/>
            <person name="Boudinot P."/>
            <person name="Liberles D.A."/>
            <person name="Volff J.N."/>
            <person name="Philippe H."/>
            <person name="Lenhard B."/>
            <person name="Roest Crollius H."/>
            <person name="Wincker P."/>
            <person name="Chourrout D."/>
        </authorList>
    </citation>
    <scope>NUCLEOTIDE SEQUENCE [LARGE SCALE GENOMIC DNA]</scope>
</reference>